<gene>
    <name evidence="1" type="ORF">SAMN02949497_3517</name>
</gene>
<dbReference type="STRING" id="1760988.SAMN02949497_3517"/>
<name>A0A1Y6D5J4_9GAMM</name>
<dbReference type="AlphaFoldDB" id="A0A1Y6D5J4"/>
<dbReference type="RefSeq" id="WP_085214945.1">
    <property type="nucleotide sequence ID" value="NZ_FXAM01000001.1"/>
</dbReference>
<proteinExistence type="predicted"/>
<dbReference type="EMBL" id="FXAM01000001">
    <property type="protein sequence ID" value="SMF96133.1"/>
    <property type="molecule type" value="Genomic_DNA"/>
</dbReference>
<dbReference type="Proteomes" id="UP000192923">
    <property type="component" value="Unassembled WGS sequence"/>
</dbReference>
<reference evidence="1 2" key="1">
    <citation type="submission" date="2016-12" db="EMBL/GenBank/DDBJ databases">
        <authorList>
            <person name="Song W.-J."/>
            <person name="Kurnit D.M."/>
        </authorList>
    </citation>
    <scope>NUCLEOTIDE SEQUENCE [LARGE SCALE GENOMIC DNA]</scope>
    <source>
        <strain evidence="1 2">175</strain>
    </source>
</reference>
<organism evidence="1 2">
    <name type="scientific">Methylomagnum ishizawai</name>
    <dbReference type="NCBI Taxonomy" id="1760988"/>
    <lineage>
        <taxon>Bacteria</taxon>
        <taxon>Pseudomonadati</taxon>
        <taxon>Pseudomonadota</taxon>
        <taxon>Gammaproteobacteria</taxon>
        <taxon>Methylococcales</taxon>
        <taxon>Methylococcaceae</taxon>
        <taxon>Methylomagnum</taxon>
    </lineage>
</organism>
<evidence type="ECO:0000313" key="2">
    <source>
        <dbReference type="Proteomes" id="UP000192923"/>
    </source>
</evidence>
<protein>
    <submittedName>
        <fullName evidence="1">Uncharacterized protein</fullName>
    </submittedName>
</protein>
<accession>A0A1Y6D5J4</accession>
<evidence type="ECO:0000313" key="1">
    <source>
        <dbReference type="EMBL" id="SMF96133.1"/>
    </source>
</evidence>
<keyword evidence="2" id="KW-1185">Reference proteome</keyword>
<sequence length="155" mass="17418">MTFLSTLPNLRARLETDPALAAWFAEHYPGLPVRHLIGLRPDPDTETAVPADYFPYLALSRLTQKKEARPSRRREWKVSILFGLNDDRQEDGIYLGVQGIDELTELILDALEPQPIGTDPPVVWSGEADTRNDAGTNHPYYEGEIVIPVTLQVKP</sequence>